<name>U4L067_PYROM</name>
<keyword evidence="2" id="KW-1185">Reference proteome</keyword>
<evidence type="ECO:0000313" key="1">
    <source>
        <dbReference type="EMBL" id="CCX07559.1"/>
    </source>
</evidence>
<protein>
    <submittedName>
        <fullName evidence="1">Uncharacterized protein</fullName>
    </submittedName>
</protein>
<proteinExistence type="predicted"/>
<organism evidence="1 2">
    <name type="scientific">Pyronema omphalodes (strain CBS 100304)</name>
    <name type="common">Pyronema confluens</name>
    <dbReference type="NCBI Taxonomy" id="1076935"/>
    <lineage>
        <taxon>Eukaryota</taxon>
        <taxon>Fungi</taxon>
        <taxon>Dikarya</taxon>
        <taxon>Ascomycota</taxon>
        <taxon>Pezizomycotina</taxon>
        <taxon>Pezizomycetes</taxon>
        <taxon>Pezizales</taxon>
        <taxon>Pyronemataceae</taxon>
        <taxon>Pyronema</taxon>
    </lineage>
</organism>
<dbReference type="Proteomes" id="UP000018144">
    <property type="component" value="Unassembled WGS sequence"/>
</dbReference>
<accession>U4L067</accession>
<evidence type="ECO:0000313" key="2">
    <source>
        <dbReference type="Proteomes" id="UP000018144"/>
    </source>
</evidence>
<gene>
    <name evidence="1" type="ORF">PCON_07148</name>
</gene>
<dbReference type="EMBL" id="HF935356">
    <property type="protein sequence ID" value="CCX07559.1"/>
    <property type="molecule type" value="Genomic_DNA"/>
</dbReference>
<reference evidence="1 2" key="1">
    <citation type="journal article" date="2013" name="PLoS Genet.">
        <title>The genome and development-dependent transcriptomes of Pyronema confluens: a window into fungal evolution.</title>
        <authorList>
            <person name="Traeger S."/>
            <person name="Altegoer F."/>
            <person name="Freitag M."/>
            <person name="Gabaldon T."/>
            <person name="Kempken F."/>
            <person name="Kumar A."/>
            <person name="Marcet-Houben M."/>
            <person name="Poggeler S."/>
            <person name="Stajich J.E."/>
            <person name="Nowrousian M."/>
        </authorList>
    </citation>
    <scope>NUCLEOTIDE SEQUENCE [LARGE SCALE GENOMIC DNA]</scope>
    <source>
        <strain evidence="2">CBS 100304</strain>
        <tissue evidence="1">Vegetative mycelium</tissue>
    </source>
</reference>
<dbReference type="AlphaFoldDB" id="U4L067"/>
<sequence>MFSGVFCSLSLFLFLFTPSFTKLGA</sequence>